<sequence>MTWVCSSRRDLDRILEVVEEEVRGDVDQVLRVAMGEGASEEILPTPMVEDGLGPLKEAEAEEVPTPQEEVVDDA</sequence>
<evidence type="ECO:0000256" key="1">
    <source>
        <dbReference type="SAM" id="MobiDB-lite"/>
    </source>
</evidence>
<protein>
    <submittedName>
        <fullName evidence="2">Uncharacterized protein</fullName>
    </submittedName>
</protein>
<proteinExistence type="predicted"/>
<accession>A0AAW2N0A0</accession>
<organism evidence="2">
    <name type="scientific">Sesamum radiatum</name>
    <name type="common">Black benniseed</name>
    <dbReference type="NCBI Taxonomy" id="300843"/>
    <lineage>
        <taxon>Eukaryota</taxon>
        <taxon>Viridiplantae</taxon>
        <taxon>Streptophyta</taxon>
        <taxon>Embryophyta</taxon>
        <taxon>Tracheophyta</taxon>
        <taxon>Spermatophyta</taxon>
        <taxon>Magnoliopsida</taxon>
        <taxon>eudicotyledons</taxon>
        <taxon>Gunneridae</taxon>
        <taxon>Pentapetalae</taxon>
        <taxon>asterids</taxon>
        <taxon>lamiids</taxon>
        <taxon>Lamiales</taxon>
        <taxon>Pedaliaceae</taxon>
        <taxon>Sesamum</taxon>
    </lineage>
</organism>
<reference evidence="2" key="1">
    <citation type="submission" date="2020-06" db="EMBL/GenBank/DDBJ databases">
        <authorList>
            <person name="Li T."/>
            <person name="Hu X."/>
            <person name="Zhang T."/>
            <person name="Song X."/>
            <person name="Zhang H."/>
            <person name="Dai N."/>
            <person name="Sheng W."/>
            <person name="Hou X."/>
            <person name="Wei L."/>
        </authorList>
    </citation>
    <scope>NUCLEOTIDE SEQUENCE</scope>
    <source>
        <strain evidence="2">G02</strain>
        <tissue evidence="2">Leaf</tissue>
    </source>
</reference>
<dbReference type="AlphaFoldDB" id="A0AAW2N0A0"/>
<gene>
    <name evidence="2" type="ORF">Sradi_4859300</name>
</gene>
<name>A0AAW2N0A0_SESRA</name>
<evidence type="ECO:0000313" key="2">
    <source>
        <dbReference type="EMBL" id="KAL0336474.1"/>
    </source>
</evidence>
<reference evidence="2" key="2">
    <citation type="journal article" date="2024" name="Plant">
        <title>Genomic evolution and insights into agronomic trait innovations of Sesamum species.</title>
        <authorList>
            <person name="Miao H."/>
            <person name="Wang L."/>
            <person name="Qu L."/>
            <person name="Liu H."/>
            <person name="Sun Y."/>
            <person name="Le M."/>
            <person name="Wang Q."/>
            <person name="Wei S."/>
            <person name="Zheng Y."/>
            <person name="Lin W."/>
            <person name="Duan Y."/>
            <person name="Cao H."/>
            <person name="Xiong S."/>
            <person name="Wang X."/>
            <person name="Wei L."/>
            <person name="Li C."/>
            <person name="Ma Q."/>
            <person name="Ju M."/>
            <person name="Zhao R."/>
            <person name="Li G."/>
            <person name="Mu C."/>
            <person name="Tian Q."/>
            <person name="Mei H."/>
            <person name="Zhang T."/>
            <person name="Gao T."/>
            <person name="Zhang H."/>
        </authorList>
    </citation>
    <scope>NUCLEOTIDE SEQUENCE</scope>
    <source>
        <strain evidence="2">G02</strain>
    </source>
</reference>
<dbReference type="EMBL" id="JACGWJ010000021">
    <property type="protein sequence ID" value="KAL0336474.1"/>
    <property type="molecule type" value="Genomic_DNA"/>
</dbReference>
<comment type="caution">
    <text evidence="2">The sequence shown here is derived from an EMBL/GenBank/DDBJ whole genome shotgun (WGS) entry which is preliminary data.</text>
</comment>
<feature type="region of interest" description="Disordered" evidence="1">
    <location>
        <begin position="45"/>
        <end position="74"/>
    </location>
</feature>